<reference evidence="1 2" key="3">
    <citation type="journal article" date="2022" name="Microbiol. Spectr.">
        <title>Folding features and dynamics of 3D genome architecture in plant fungal pathogens.</title>
        <authorList>
            <person name="Xia C."/>
        </authorList>
    </citation>
    <scope>NUCLEOTIDE SEQUENCE [LARGE SCALE GENOMIC DNA]</scope>
    <source>
        <strain evidence="1 2">93-210</strain>
    </source>
</reference>
<comment type="caution">
    <text evidence="1">The sequence shown here is derived from an EMBL/GenBank/DDBJ whole genome shotgun (WGS) entry which is preliminary data.</text>
</comment>
<dbReference type="Proteomes" id="UP001060170">
    <property type="component" value="Chromosome 13"/>
</dbReference>
<protein>
    <submittedName>
        <fullName evidence="1">Uncharacterized protein</fullName>
    </submittedName>
</protein>
<name>A0ACC0E1B2_9BASI</name>
<proteinExistence type="predicted"/>
<gene>
    <name evidence="1" type="ORF">MJO28_013472</name>
</gene>
<reference evidence="2" key="1">
    <citation type="journal article" date="2018" name="BMC Genomics">
        <title>Genomic insights into host adaptation between the wheat stripe rust pathogen (Puccinia striiformis f. sp. tritici) and the barley stripe rust pathogen (Puccinia striiformis f. sp. hordei).</title>
        <authorList>
            <person name="Xia C."/>
            <person name="Wang M."/>
            <person name="Yin C."/>
            <person name="Cornejo O.E."/>
            <person name="Hulbert S.H."/>
            <person name="Chen X."/>
        </authorList>
    </citation>
    <scope>NUCLEOTIDE SEQUENCE [LARGE SCALE GENOMIC DNA]</scope>
    <source>
        <strain evidence="2">93-210</strain>
    </source>
</reference>
<dbReference type="EMBL" id="CM045877">
    <property type="protein sequence ID" value="KAI7941187.1"/>
    <property type="molecule type" value="Genomic_DNA"/>
</dbReference>
<evidence type="ECO:0000313" key="2">
    <source>
        <dbReference type="Proteomes" id="UP001060170"/>
    </source>
</evidence>
<evidence type="ECO:0000313" key="1">
    <source>
        <dbReference type="EMBL" id="KAI7941187.1"/>
    </source>
</evidence>
<sequence length="241" mass="25256">MTPVLNDADFHVHARGGAPEPPDRPHGLRPVPEASSLNISTTTPDFQTAEAETETDDRSNQTGTMGDIERRPPIFMGSLFLGHPAREVKEYDYRPAFGSATQLGLYTGLAGTIAGAINHGVISPSEGNRGYITNVTKFGAMAAAVGFTFGGVSQFVASVREESDPWNAASGGCAAGFLLGIRTGYISTALGQCAIGGAVAGGVNYAGDTLIPANHGKTRAQQQQERVKQLGQKDPLLLNRS</sequence>
<keyword evidence="2" id="KW-1185">Reference proteome</keyword>
<organism evidence="1 2">
    <name type="scientific">Puccinia striiformis f. sp. tritici</name>
    <dbReference type="NCBI Taxonomy" id="168172"/>
    <lineage>
        <taxon>Eukaryota</taxon>
        <taxon>Fungi</taxon>
        <taxon>Dikarya</taxon>
        <taxon>Basidiomycota</taxon>
        <taxon>Pucciniomycotina</taxon>
        <taxon>Pucciniomycetes</taxon>
        <taxon>Pucciniales</taxon>
        <taxon>Pucciniaceae</taxon>
        <taxon>Puccinia</taxon>
    </lineage>
</organism>
<reference evidence="2" key="2">
    <citation type="journal article" date="2018" name="Mol. Plant Microbe Interact.">
        <title>Genome sequence resources for the wheat stripe rust pathogen (Puccinia striiformis f. sp. tritici) and the barley stripe rust pathogen (Puccinia striiformis f. sp. hordei).</title>
        <authorList>
            <person name="Xia C."/>
            <person name="Wang M."/>
            <person name="Yin C."/>
            <person name="Cornejo O.E."/>
            <person name="Hulbert S.H."/>
            <person name="Chen X."/>
        </authorList>
    </citation>
    <scope>NUCLEOTIDE SEQUENCE [LARGE SCALE GENOMIC DNA]</scope>
    <source>
        <strain evidence="2">93-210</strain>
    </source>
</reference>
<accession>A0ACC0E1B2</accession>